<organism evidence="2">
    <name type="scientific">Oceaniferula spumae</name>
    <dbReference type="NCBI Taxonomy" id="2979115"/>
    <lineage>
        <taxon>Bacteria</taxon>
        <taxon>Pseudomonadati</taxon>
        <taxon>Verrucomicrobiota</taxon>
        <taxon>Verrucomicrobiia</taxon>
        <taxon>Verrucomicrobiales</taxon>
        <taxon>Verrucomicrobiaceae</taxon>
        <taxon>Oceaniferula</taxon>
    </lineage>
</organism>
<protein>
    <submittedName>
        <fullName evidence="2">Uncharacterized protein</fullName>
    </submittedName>
</protein>
<evidence type="ECO:0000256" key="1">
    <source>
        <dbReference type="SAM" id="Phobius"/>
    </source>
</evidence>
<gene>
    <name evidence="2" type="ORF">NT6N_11300</name>
</gene>
<name>A0AAT9FJH8_9BACT</name>
<accession>A0AAT9FJH8</accession>
<evidence type="ECO:0000313" key="2">
    <source>
        <dbReference type="EMBL" id="BDS06090.1"/>
    </source>
</evidence>
<keyword evidence="1" id="KW-0812">Transmembrane</keyword>
<sequence length="200" mass="22947">MELSVDTLNLAANQLADCEESLEEWNEAYRRVESYLLALHVDNKLLLSSLVLKILGRASDRLEKEPNRAPVELAAEETDQLLVEWFRDVLGEDEEEEPVDRLSARGRLALMLVNSKTRWQQIFLNGAPVPKDMRKQLRDAYLQANPEFSFANMHPRPIDLGIVDHANRTIESMGQLSTLIHWLLWSGFGLIIAAIFYFTR</sequence>
<reference evidence="2" key="1">
    <citation type="submission" date="2024-07" db="EMBL/GenBank/DDBJ databases">
        <title>Complete genome sequence of Verrucomicrobiaceae bacterium NT6N.</title>
        <authorList>
            <person name="Huang C."/>
            <person name="Takami H."/>
            <person name="Hamasaki K."/>
        </authorList>
    </citation>
    <scope>NUCLEOTIDE SEQUENCE</scope>
    <source>
        <strain evidence="2">NT6N</strain>
    </source>
</reference>
<dbReference type="KEGG" id="osu:NT6N_11300"/>
<keyword evidence="1" id="KW-0472">Membrane</keyword>
<dbReference type="AlphaFoldDB" id="A0AAT9FJH8"/>
<feature type="transmembrane region" description="Helical" evidence="1">
    <location>
        <begin position="179"/>
        <end position="198"/>
    </location>
</feature>
<proteinExistence type="predicted"/>
<keyword evidence="1" id="KW-1133">Transmembrane helix</keyword>
<dbReference type="EMBL" id="AP026866">
    <property type="protein sequence ID" value="BDS06090.1"/>
    <property type="molecule type" value="Genomic_DNA"/>
</dbReference>